<evidence type="ECO:0000313" key="3">
    <source>
        <dbReference type="Proteomes" id="UP000184263"/>
    </source>
</evidence>
<proteinExistence type="predicted"/>
<accession>A0A1M6U4F8</accession>
<dbReference type="PROSITE" id="PS51257">
    <property type="entry name" value="PROKAR_LIPOPROTEIN"/>
    <property type="match status" value="1"/>
</dbReference>
<evidence type="ECO:0000256" key="1">
    <source>
        <dbReference type="SAM" id="SignalP"/>
    </source>
</evidence>
<dbReference type="AlphaFoldDB" id="A0A1M6U4F8"/>
<protein>
    <recommendedName>
        <fullName evidence="4">Lipoprotein</fullName>
    </recommendedName>
</protein>
<sequence>MRRIWKKLLVVALVFFTGTVSGCTGNSELHGGNYDNKDCWKTITITQNSGRKLSLDLPFELNDNGDFESDDIVRNAEWHRYENDNIFVSVDHCRFFDAKSKINFNLQTFMADFVNYEKMHPALQKIETRIINGKEMTYAEIQAEDNGRRKIECLGMDSGKESWTIVYVYRNDDTAMQKLVEKSMATVSLQ</sequence>
<dbReference type="EMBL" id="FRBC01000010">
    <property type="protein sequence ID" value="SHK64162.1"/>
    <property type="molecule type" value="Genomic_DNA"/>
</dbReference>
<organism evidence="2 3">
    <name type="scientific">Selenomonas ruminantium</name>
    <dbReference type="NCBI Taxonomy" id="971"/>
    <lineage>
        <taxon>Bacteria</taxon>
        <taxon>Bacillati</taxon>
        <taxon>Bacillota</taxon>
        <taxon>Negativicutes</taxon>
        <taxon>Selenomonadales</taxon>
        <taxon>Selenomonadaceae</taxon>
        <taxon>Selenomonas</taxon>
    </lineage>
</organism>
<keyword evidence="1" id="KW-0732">Signal</keyword>
<name>A0A1M6U4F8_SELRU</name>
<dbReference type="Proteomes" id="UP000184263">
    <property type="component" value="Unassembled WGS sequence"/>
</dbReference>
<reference evidence="2 3" key="1">
    <citation type="submission" date="2016-11" db="EMBL/GenBank/DDBJ databases">
        <authorList>
            <person name="Jaros S."/>
            <person name="Januszkiewicz K."/>
            <person name="Wedrychowicz H."/>
        </authorList>
    </citation>
    <scope>NUCLEOTIDE SEQUENCE [LARGE SCALE GENOMIC DNA]</scope>
    <source>
        <strain evidence="2 3">HD4</strain>
    </source>
</reference>
<feature type="signal peptide" evidence="1">
    <location>
        <begin position="1"/>
        <end position="22"/>
    </location>
</feature>
<feature type="chain" id="PRO_5039273796" description="Lipoprotein" evidence="1">
    <location>
        <begin position="23"/>
        <end position="190"/>
    </location>
</feature>
<dbReference type="OrthoDB" id="1664849at2"/>
<evidence type="ECO:0008006" key="4">
    <source>
        <dbReference type="Google" id="ProtNLM"/>
    </source>
</evidence>
<dbReference type="RefSeq" id="WP_073089382.1">
    <property type="nucleotide sequence ID" value="NZ_FRBC01000010.1"/>
</dbReference>
<evidence type="ECO:0000313" key="2">
    <source>
        <dbReference type="EMBL" id="SHK64162.1"/>
    </source>
</evidence>
<gene>
    <name evidence="2" type="ORF">SAMN05216582_11090</name>
</gene>